<keyword evidence="5 8" id="KW-0648">Protein biosynthesis</keyword>
<dbReference type="InterPro" id="IPR015424">
    <property type="entry name" value="PyrdxlP-dep_Trfase"/>
</dbReference>
<dbReference type="PANTHER" id="PTHR32328">
    <property type="entry name" value="L-SERYL-TRNA(SEC) SELENIUM TRANSFERASE"/>
    <property type="match status" value="1"/>
</dbReference>
<sequence>MSDEVRARLRAIPSVNELLAEWPVVKAAGETCDAVVHAAVTAELDEERAAIRAGAAPRSKRELASAVEWRAHRSALPSLRPAVNATGVVIHTNLGRAPLAESAAKAVAEVARGYSTLEYSVDTCSRGSRKEHAAQLIRSLTGAEDALVVNNNAAAVLLVLATHAAGKEVIVSRGELVEIGGSFRIPDVMAASGAKLVEVGATNRTHLGDYERAITTDTAMILKVHPSNYRIEGFHEEVSSRGLAALAHKHGLLFYEDQGSGALLPDDILVRGGEETTPTSVAAGLDIVSCSGDKLLGAAQAGIIMGRRDLVQACGAHPLMRALRPGKLALSALEATLRIYMDGADVAHRDIPVLSMLTLPQAHLERRARKLRDRMVAGLDKAGCPCAVELEIVEESSTPGGGSLPTVELPTMCVAVRLVDARLTVDALKRSLVQDFDTPVVTRTSHDRILFDVRTLVGDRDIETAASTLVACVEKAIAR</sequence>
<evidence type="ECO:0000313" key="11">
    <source>
        <dbReference type="Proteomes" id="UP000481598"/>
    </source>
</evidence>
<dbReference type="InterPro" id="IPR015421">
    <property type="entry name" value="PyrdxlP-dep_Trfase_major"/>
</dbReference>
<evidence type="ECO:0000256" key="4">
    <source>
        <dbReference type="ARBA" id="ARBA00022898"/>
    </source>
</evidence>
<reference evidence="10 11" key="1">
    <citation type="journal article" date="2019" name="Nat. Med.">
        <title>A library of human gut bacterial isolates paired with longitudinal multiomics data enables mechanistic microbiome research.</title>
        <authorList>
            <person name="Poyet M."/>
            <person name="Groussin M."/>
            <person name="Gibbons S.M."/>
            <person name="Avila-Pacheco J."/>
            <person name="Jiang X."/>
            <person name="Kearney S.M."/>
            <person name="Perrotta A.R."/>
            <person name="Berdy B."/>
            <person name="Zhao S."/>
            <person name="Lieberman T.D."/>
            <person name="Swanson P.K."/>
            <person name="Smith M."/>
            <person name="Roesemann S."/>
            <person name="Alexander J.E."/>
            <person name="Rich S.A."/>
            <person name="Livny J."/>
            <person name="Vlamakis H."/>
            <person name="Clish C."/>
            <person name="Bullock K."/>
            <person name="Deik A."/>
            <person name="Scott J."/>
            <person name="Pierce K.A."/>
            <person name="Xavier R.J."/>
            <person name="Alm E.J."/>
        </authorList>
    </citation>
    <scope>NUCLEOTIDE SEQUENCE [LARGE SCALE GENOMIC DNA]</scope>
    <source>
        <strain evidence="10 11">BIOML-A10</strain>
    </source>
</reference>
<comment type="function">
    <text evidence="8">Converts seryl-tRNA(Sec) to selenocysteinyl-tRNA(Sec) required for selenoprotein biosynthesis.</text>
</comment>
<evidence type="ECO:0000256" key="8">
    <source>
        <dbReference type="HAMAP-Rule" id="MF_00423"/>
    </source>
</evidence>
<dbReference type="InterPro" id="IPR004534">
    <property type="entry name" value="SelA_trans"/>
</dbReference>
<dbReference type="Pfam" id="PF03841">
    <property type="entry name" value="SelA"/>
    <property type="match status" value="1"/>
</dbReference>
<proteinExistence type="inferred from homology"/>
<protein>
    <recommendedName>
        <fullName evidence="8">L-seryl-tRNA(Sec) selenium transferase</fullName>
        <ecNumber evidence="8">2.9.1.1</ecNumber>
    </recommendedName>
    <alternativeName>
        <fullName evidence="8">Selenocysteine synthase</fullName>
        <shortName evidence="8">Sec synthase</shortName>
    </alternativeName>
    <alternativeName>
        <fullName evidence="8">Selenocysteinyl-tRNA(Sec) synthase</fullName>
    </alternativeName>
</protein>
<dbReference type="Proteomes" id="UP000481598">
    <property type="component" value="Unassembled WGS sequence"/>
</dbReference>
<keyword evidence="2 8" id="KW-0963">Cytoplasm</keyword>
<evidence type="ECO:0000256" key="1">
    <source>
        <dbReference type="ARBA" id="ARBA00001933"/>
    </source>
</evidence>
<organism evidence="10 11">
    <name type="scientific">Collinsella aerofaciens</name>
    <dbReference type="NCBI Taxonomy" id="74426"/>
    <lineage>
        <taxon>Bacteria</taxon>
        <taxon>Bacillati</taxon>
        <taxon>Actinomycetota</taxon>
        <taxon>Coriobacteriia</taxon>
        <taxon>Coriobacteriales</taxon>
        <taxon>Coriobacteriaceae</taxon>
        <taxon>Collinsella</taxon>
    </lineage>
</organism>
<evidence type="ECO:0000256" key="2">
    <source>
        <dbReference type="ARBA" id="ARBA00022490"/>
    </source>
</evidence>
<dbReference type="Gene3D" id="3.40.640.10">
    <property type="entry name" value="Type I PLP-dependent aspartate aminotransferase-like (Major domain)"/>
    <property type="match status" value="1"/>
</dbReference>
<comment type="caution">
    <text evidence="10">The sequence shown here is derived from an EMBL/GenBank/DDBJ whole genome shotgun (WGS) entry which is preliminary data.</text>
</comment>
<dbReference type="NCBIfam" id="TIGR00474">
    <property type="entry name" value="selA"/>
    <property type="match status" value="1"/>
</dbReference>
<dbReference type="HAMAP" id="MF_00423">
    <property type="entry name" value="SelA"/>
    <property type="match status" value="1"/>
</dbReference>
<dbReference type="Gene3D" id="3.90.1150.180">
    <property type="match status" value="1"/>
</dbReference>
<gene>
    <name evidence="8" type="primary">selA</name>
    <name evidence="10" type="ORF">GT635_03795</name>
</gene>
<evidence type="ECO:0000313" key="10">
    <source>
        <dbReference type="EMBL" id="MZJ85588.1"/>
    </source>
</evidence>
<dbReference type="PANTHER" id="PTHR32328:SF0">
    <property type="entry name" value="L-SERYL-TRNA(SEC) SELENIUM TRANSFERASE"/>
    <property type="match status" value="1"/>
</dbReference>
<dbReference type="EMBL" id="WWTB01000006">
    <property type="protein sequence ID" value="MZJ85588.1"/>
    <property type="molecule type" value="Genomic_DNA"/>
</dbReference>
<keyword evidence="3 8" id="KW-0808">Transferase</keyword>
<comment type="pathway">
    <text evidence="8">Aminoacyl-tRNA biosynthesis; selenocysteinyl-tRNA(Sec) biosynthesis; selenocysteinyl-tRNA(Sec) from L-seryl-tRNA(Sec) (bacterial route): step 1/1.</text>
</comment>
<name>A0A6L8RIH0_9ACTN</name>
<evidence type="ECO:0000256" key="7">
    <source>
        <dbReference type="ARBA" id="ARBA00044507"/>
    </source>
</evidence>
<keyword evidence="6 8" id="KW-0711">Selenium</keyword>
<dbReference type="SUPFAM" id="SSF53383">
    <property type="entry name" value="PLP-dependent transferases"/>
    <property type="match status" value="1"/>
</dbReference>
<feature type="modified residue" description="N6-(pyridoxal phosphate)lysine" evidence="8 9">
    <location>
        <position position="294"/>
    </location>
</feature>
<comment type="cofactor">
    <cofactor evidence="1 8 9">
        <name>pyridoxal 5'-phosphate</name>
        <dbReference type="ChEBI" id="CHEBI:597326"/>
    </cofactor>
</comment>
<dbReference type="AlphaFoldDB" id="A0A6L8RIH0"/>
<comment type="similarity">
    <text evidence="7 8">Belongs to the SelA family.</text>
</comment>
<evidence type="ECO:0000256" key="5">
    <source>
        <dbReference type="ARBA" id="ARBA00022917"/>
    </source>
</evidence>
<dbReference type="EC" id="2.9.1.1" evidence="8"/>
<dbReference type="GO" id="GO:0001514">
    <property type="term" value="P:selenocysteine incorporation"/>
    <property type="evidence" value="ECO:0007669"/>
    <property type="project" value="UniProtKB-UniRule"/>
</dbReference>
<evidence type="ECO:0000256" key="9">
    <source>
        <dbReference type="PIRSR" id="PIRSR618319-50"/>
    </source>
</evidence>
<comment type="subcellular location">
    <subcellularLocation>
        <location evidence="8">Cytoplasm</location>
    </subcellularLocation>
</comment>
<dbReference type="InterPro" id="IPR018319">
    <property type="entry name" value="SelA-like"/>
</dbReference>
<dbReference type="GO" id="GO:0001717">
    <property type="term" value="P:conversion of seryl-tRNAsec to selenocys-tRNAsec"/>
    <property type="evidence" value="ECO:0007669"/>
    <property type="project" value="UniProtKB-UniRule"/>
</dbReference>
<comment type="catalytic activity">
    <reaction evidence="8">
        <text>L-seryl-tRNA(Sec) + selenophosphate + H(+) = L-selenocysteinyl-tRNA(Sec) + phosphate</text>
        <dbReference type="Rhea" id="RHEA:22728"/>
        <dbReference type="Rhea" id="RHEA-COMP:9742"/>
        <dbReference type="Rhea" id="RHEA-COMP:9743"/>
        <dbReference type="ChEBI" id="CHEBI:15378"/>
        <dbReference type="ChEBI" id="CHEBI:16144"/>
        <dbReference type="ChEBI" id="CHEBI:43474"/>
        <dbReference type="ChEBI" id="CHEBI:78533"/>
        <dbReference type="ChEBI" id="CHEBI:78573"/>
        <dbReference type="EC" id="2.9.1.1"/>
    </reaction>
</comment>
<evidence type="ECO:0000256" key="6">
    <source>
        <dbReference type="ARBA" id="ARBA00023266"/>
    </source>
</evidence>
<dbReference type="GO" id="GO:0004125">
    <property type="term" value="F:L-seryl-tRNA(Sec) selenium transferase activity"/>
    <property type="evidence" value="ECO:0007669"/>
    <property type="project" value="UniProtKB-UniRule"/>
</dbReference>
<keyword evidence="4 8" id="KW-0663">Pyridoxal phosphate</keyword>
<dbReference type="UniPathway" id="UPA00906">
    <property type="reaction ID" value="UER00896"/>
</dbReference>
<dbReference type="GO" id="GO:0005737">
    <property type="term" value="C:cytoplasm"/>
    <property type="evidence" value="ECO:0007669"/>
    <property type="project" value="UniProtKB-SubCell"/>
</dbReference>
<evidence type="ECO:0000256" key="3">
    <source>
        <dbReference type="ARBA" id="ARBA00022679"/>
    </source>
</evidence>
<accession>A0A6L8RIH0</accession>